<reference evidence="3 4" key="1">
    <citation type="submission" date="2014-03" db="EMBL/GenBank/DDBJ databases">
        <title>Whole genome sequence of Novosphingobium resinovorum KF1.</title>
        <authorList>
            <person name="Gan H.M."/>
            <person name="Gan H.Y."/>
            <person name="Chew T.H."/>
            <person name="Savka M.A."/>
        </authorList>
    </citation>
    <scope>NUCLEOTIDE SEQUENCE [LARGE SCALE GENOMIC DNA]</scope>
    <source>
        <strain evidence="3 4">KF1</strain>
    </source>
</reference>
<dbReference type="EMBL" id="JFYZ01000002">
    <property type="protein sequence ID" value="EZP83699.1"/>
    <property type="molecule type" value="Genomic_DNA"/>
</dbReference>
<keyword evidence="1" id="KW-0732">Signal</keyword>
<name>A0A031K3A9_9SPHN</name>
<dbReference type="Pfam" id="PF09694">
    <property type="entry name" value="Gcw_chp"/>
    <property type="match status" value="1"/>
</dbReference>
<dbReference type="RefSeq" id="WP_008828329.1">
    <property type="nucleotide sequence ID" value="NZ_CP017075.1"/>
</dbReference>
<reference evidence="2" key="2">
    <citation type="submission" date="2016-08" db="EMBL/GenBank/DDBJ databases">
        <authorList>
            <person name="Seilhamer J.J."/>
        </authorList>
    </citation>
    <scope>NUCLEOTIDE SEQUENCE [LARGE SCALE GENOMIC DNA]</scope>
    <source>
        <strain evidence="2">SA1</strain>
    </source>
</reference>
<dbReference type="Proteomes" id="UP000024329">
    <property type="component" value="Unassembled WGS sequence"/>
</dbReference>
<evidence type="ECO:0000313" key="2">
    <source>
        <dbReference type="EMBL" id="AOR76782.1"/>
    </source>
</evidence>
<dbReference type="Proteomes" id="UP000094626">
    <property type="component" value="Chromosome"/>
</dbReference>
<evidence type="ECO:0000313" key="5">
    <source>
        <dbReference type="Proteomes" id="UP000094626"/>
    </source>
</evidence>
<accession>A0A031K3A9</accession>
<evidence type="ECO:0000313" key="3">
    <source>
        <dbReference type="EMBL" id="EZP83699.1"/>
    </source>
</evidence>
<sequence length="254" mass="26100">MLLSVRGVVAASLLAGTALSATPAFAQDAEAPKEITITGSAALTSDYRFRGVSQSAGDIAIQGGITVSHASGFYIATWGSSIDLGSTYGSTELDIFGGWTGEVTPGLTLDAGLLYYAYPNGHVGTAEFFEPYASVSGQVGPAKVKVGANYAWKQTALPNFAGTAKHDNLYVYSNVDIGIPNTPLTVSGHLGYTDGALAPCYYCNADKTGIDWSIGASATVYGPLSVSLSYVGVSGPSIDSYTDDTVVATLTAAF</sequence>
<dbReference type="AlphaFoldDB" id="A0A031K3A9"/>
<keyword evidence="5" id="KW-1185">Reference proteome</keyword>
<dbReference type="KEGG" id="nre:BES08_08495"/>
<dbReference type="eggNOG" id="ENOG502Z9NJ">
    <property type="taxonomic scope" value="Bacteria"/>
</dbReference>
<dbReference type="STRING" id="158500.BES08_08495"/>
<proteinExistence type="predicted"/>
<gene>
    <name evidence="2" type="ORF">BES08_08495</name>
    <name evidence="3" type="ORF">BV97_00887</name>
</gene>
<dbReference type="NCBIfam" id="TIGR02001">
    <property type="entry name" value="gcw_chp"/>
    <property type="match status" value="1"/>
</dbReference>
<feature type="signal peptide" evidence="1">
    <location>
        <begin position="1"/>
        <end position="26"/>
    </location>
</feature>
<evidence type="ECO:0000256" key="1">
    <source>
        <dbReference type="SAM" id="SignalP"/>
    </source>
</evidence>
<protein>
    <recommendedName>
        <fullName evidence="6">Lipoprotein</fullName>
    </recommendedName>
</protein>
<feature type="chain" id="PRO_5014496985" description="Lipoprotein" evidence="1">
    <location>
        <begin position="27"/>
        <end position="254"/>
    </location>
</feature>
<reference evidence="5" key="3">
    <citation type="journal article" date="2017" name="J. Biotechnol.">
        <title>Complete genome sequence of Novosphingobium resinovorum SA1, a versatile xenobiotic-degrading bacterium capable of utilizing sulfanilic acid.</title>
        <authorList>
            <person name="Hegedus B."/>
            <person name="Kos P.B."/>
            <person name="Balint B."/>
            <person name="Maroti G."/>
            <person name="Gan H.M."/>
            <person name="Perei K."/>
            <person name="Rakhely G."/>
        </authorList>
    </citation>
    <scope>NUCLEOTIDE SEQUENCE [LARGE SCALE GENOMIC DNA]</scope>
    <source>
        <strain evidence="5">SA1</strain>
    </source>
</reference>
<dbReference type="EMBL" id="CP017075">
    <property type="protein sequence ID" value="AOR76782.1"/>
    <property type="molecule type" value="Genomic_DNA"/>
</dbReference>
<dbReference type="PATRIC" id="fig|158500.4.peg.908"/>
<dbReference type="OrthoDB" id="9793561at2"/>
<dbReference type="InterPro" id="IPR010239">
    <property type="entry name" value="CHP02001"/>
</dbReference>
<evidence type="ECO:0000313" key="4">
    <source>
        <dbReference type="Proteomes" id="UP000024329"/>
    </source>
</evidence>
<evidence type="ECO:0008006" key="6">
    <source>
        <dbReference type="Google" id="ProtNLM"/>
    </source>
</evidence>
<organism evidence="3 4">
    <name type="scientific">Novosphingobium resinovorum</name>
    <dbReference type="NCBI Taxonomy" id="158500"/>
    <lineage>
        <taxon>Bacteria</taxon>
        <taxon>Pseudomonadati</taxon>
        <taxon>Pseudomonadota</taxon>
        <taxon>Alphaproteobacteria</taxon>
        <taxon>Sphingomonadales</taxon>
        <taxon>Sphingomonadaceae</taxon>
        <taxon>Novosphingobium</taxon>
    </lineage>
</organism>